<dbReference type="AlphaFoldDB" id="A0A6A5BVI2"/>
<accession>A0A6A5BVI2</accession>
<evidence type="ECO:0000256" key="9">
    <source>
        <dbReference type="SAM" id="MobiDB-lite"/>
    </source>
</evidence>
<reference evidence="11 12" key="1">
    <citation type="journal article" date="2019" name="Sci. Rep.">
        <title>Nanopore sequencing improves the draft genome of the human pathogenic amoeba Naegleria fowleri.</title>
        <authorList>
            <person name="Liechti N."/>
            <person name="Schurch N."/>
            <person name="Bruggmann R."/>
            <person name="Wittwer M."/>
        </authorList>
    </citation>
    <scope>NUCLEOTIDE SEQUENCE [LARGE SCALE GENOMIC DNA]</scope>
    <source>
        <strain evidence="11 12">ATCC 30894</strain>
    </source>
</reference>
<dbReference type="Gene3D" id="2.60.120.620">
    <property type="entry name" value="q2cbj1_9rhob like domain"/>
    <property type="match status" value="2"/>
</dbReference>
<keyword evidence="7" id="KW-0408">Iron</keyword>
<keyword evidence="6" id="KW-0560">Oxidoreductase</keyword>
<dbReference type="OMA" id="HDHEILY"/>
<dbReference type="GO" id="GO:0005737">
    <property type="term" value="C:cytoplasm"/>
    <property type="evidence" value="ECO:0007669"/>
    <property type="project" value="TreeGrafter"/>
</dbReference>
<dbReference type="VEuPathDB" id="AmoebaDB:NF0097710"/>
<evidence type="ECO:0000256" key="3">
    <source>
        <dbReference type="ARBA" id="ARBA00022723"/>
    </source>
</evidence>
<organism evidence="11 12">
    <name type="scientific">Naegleria fowleri</name>
    <name type="common">Brain eating amoeba</name>
    <dbReference type="NCBI Taxonomy" id="5763"/>
    <lineage>
        <taxon>Eukaryota</taxon>
        <taxon>Discoba</taxon>
        <taxon>Heterolobosea</taxon>
        <taxon>Tetramitia</taxon>
        <taxon>Eutetramitia</taxon>
        <taxon>Vahlkampfiidae</taxon>
        <taxon>Naegleria</taxon>
    </lineage>
</organism>
<keyword evidence="3" id="KW-0479">Metal-binding</keyword>
<dbReference type="PANTHER" id="PTHR12117">
    <property type="entry name" value="HISTONE ACETYLTRANSFERASE COMPLEX"/>
    <property type="match status" value="1"/>
</dbReference>
<protein>
    <recommendedName>
        <fullName evidence="10">Fe2OG dioxygenase domain-containing protein</fullName>
    </recommendedName>
</protein>
<dbReference type="InterPro" id="IPR006620">
    <property type="entry name" value="Pro_4_hyd_alph"/>
</dbReference>
<evidence type="ECO:0000259" key="10">
    <source>
        <dbReference type="PROSITE" id="PS51471"/>
    </source>
</evidence>
<dbReference type="GO" id="GO:0005506">
    <property type="term" value="F:iron ion binding"/>
    <property type="evidence" value="ECO:0007669"/>
    <property type="project" value="InterPro"/>
</dbReference>
<keyword evidence="12" id="KW-1185">Reference proteome</keyword>
<comment type="similarity">
    <text evidence="2">Belongs to the TPA1 family.</text>
</comment>
<dbReference type="PANTHER" id="PTHR12117:SF0">
    <property type="entry name" value="PROLYL 3-HYDROXYLASE OGFOD1"/>
    <property type="match status" value="1"/>
</dbReference>
<dbReference type="Pfam" id="PF13661">
    <property type="entry name" value="2OG-FeII_Oxy_4"/>
    <property type="match status" value="1"/>
</dbReference>
<dbReference type="EMBL" id="VFQX01000036">
    <property type="protein sequence ID" value="KAF0976959.1"/>
    <property type="molecule type" value="Genomic_DNA"/>
</dbReference>
<dbReference type="InterPro" id="IPR051842">
    <property type="entry name" value="uS12_prolyl_hydroxylase"/>
</dbReference>
<sequence length="550" mass="64094">MKRKLSAASEGESIHNSEQEEEMKNKQKKTTTASSSPQKRTPEEEKAHQEYLEKLNIIDHLNPDYSSPEGVQKCKQAFKENKPFPHLHLKNFFNDVEFMKDVKQETFSLKYWEKDNDLYHFLQTKDLQKNAIVEQNEHIRKLRDVLYSPSFREWLEDVCSLKERGIVLNPTIDMFVSCYRDTHHLLCHDDELEKRRIAYIIYLVPEDWTEADGGHLDLYNCDPNQMDQPVSIGASILPSFNSISFFEVSTVSYHRVREVLRSVDLEDDRIAITGWLYSDTLVERPDYTIEDIAPLKYDAPTKVADLDSKPAHMDLGYWFSEPYLQQNIREAINKQFCEESSIELRKFLNEEKFNKLYEEIKTLQNDQHFELTIPANRRHFLRLKKDNLDNNSLLAKFYEFVSSEIFTSYISEVTSLPIKNINLQARKFRNGDYALVQNTPTNEVRLDVLIRLCPDNWDFEYGGGVTYMDEEEELLAILPEPNTISIVLRDEGVQTFVKFLTHHAPGDVYDFLLTCETEIPAASEGDEGSWEDADDDGEGEEEGEAEEENE</sequence>
<proteinExistence type="inferred from homology"/>
<evidence type="ECO:0000256" key="7">
    <source>
        <dbReference type="ARBA" id="ARBA00023004"/>
    </source>
</evidence>
<dbReference type="GeneID" id="68111472"/>
<dbReference type="SMART" id="SM00702">
    <property type="entry name" value="P4Hc"/>
    <property type="match status" value="1"/>
</dbReference>
<feature type="compositionally biased region" description="Basic and acidic residues" evidence="9">
    <location>
        <begin position="12"/>
        <end position="25"/>
    </location>
</feature>
<evidence type="ECO:0000313" key="11">
    <source>
        <dbReference type="EMBL" id="KAF0976959.1"/>
    </source>
</evidence>
<dbReference type="GO" id="GO:0031418">
    <property type="term" value="F:L-ascorbic acid binding"/>
    <property type="evidence" value="ECO:0007669"/>
    <property type="project" value="UniProtKB-KW"/>
</dbReference>
<dbReference type="GO" id="GO:0006449">
    <property type="term" value="P:regulation of translational termination"/>
    <property type="evidence" value="ECO:0007669"/>
    <property type="project" value="TreeGrafter"/>
</dbReference>
<dbReference type="GO" id="GO:0031543">
    <property type="term" value="F:peptidyl-proline dioxygenase activity"/>
    <property type="evidence" value="ECO:0007669"/>
    <property type="project" value="TreeGrafter"/>
</dbReference>
<feature type="region of interest" description="Disordered" evidence="9">
    <location>
        <begin position="520"/>
        <end position="550"/>
    </location>
</feature>
<feature type="domain" description="Fe2OG dioxygenase" evidence="10">
    <location>
        <begin position="170"/>
        <end position="278"/>
    </location>
</feature>
<comment type="cofactor">
    <cofactor evidence="1">
        <name>L-ascorbate</name>
        <dbReference type="ChEBI" id="CHEBI:38290"/>
    </cofactor>
</comment>
<evidence type="ECO:0000313" key="12">
    <source>
        <dbReference type="Proteomes" id="UP000444721"/>
    </source>
</evidence>
<keyword evidence="4" id="KW-0847">Vitamin C</keyword>
<evidence type="ECO:0000256" key="1">
    <source>
        <dbReference type="ARBA" id="ARBA00001961"/>
    </source>
</evidence>
<feature type="compositionally biased region" description="Acidic residues" evidence="9">
    <location>
        <begin position="524"/>
        <end position="550"/>
    </location>
</feature>
<evidence type="ECO:0000256" key="5">
    <source>
        <dbReference type="ARBA" id="ARBA00022964"/>
    </source>
</evidence>
<dbReference type="RefSeq" id="XP_044561672.1">
    <property type="nucleotide sequence ID" value="XM_044707649.1"/>
</dbReference>
<comment type="catalytic activity">
    <reaction evidence="8">
        <text>[ribosomal protein uS12]-L-proline + 2-oxoglutarate + O2 = [ribosomal protein uS12]-(3S)-3-hydroxy-L-proline + succinate + CO2</text>
        <dbReference type="Rhea" id="RHEA:54156"/>
        <dbReference type="Rhea" id="RHEA-COMP:13816"/>
        <dbReference type="Rhea" id="RHEA-COMP:13818"/>
        <dbReference type="ChEBI" id="CHEBI:15379"/>
        <dbReference type="ChEBI" id="CHEBI:16526"/>
        <dbReference type="ChEBI" id="CHEBI:16810"/>
        <dbReference type="ChEBI" id="CHEBI:30031"/>
        <dbReference type="ChEBI" id="CHEBI:50342"/>
        <dbReference type="ChEBI" id="CHEBI:85428"/>
    </reaction>
</comment>
<feature type="region of interest" description="Disordered" evidence="9">
    <location>
        <begin position="1"/>
        <end position="48"/>
    </location>
</feature>
<dbReference type="Pfam" id="PF10637">
    <property type="entry name" value="Ofd1_CTDD"/>
    <property type="match status" value="1"/>
</dbReference>
<name>A0A6A5BVI2_NAEFO</name>
<evidence type="ECO:0000256" key="2">
    <source>
        <dbReference type="ARBA" id="ARBA00007443"/>
    </source>
</evidence>
<dbReference type="InterPro" id="IPR019601">
    <property type="entry name" value="Oxoglutarate/Fe-dep_Oase_C"/>
</dbReference>
<evidence type="ECO:0000256" key="4">
    <source>
        <dbReference type="ARBA" id="ARBA00022896"/>
    </source>
</evidence>
<dbReference type="OrthoDB" id="430522at2759"/>
<dbReference type="VEuPathDB" id="AmoebaDB:FDP41_004254"/>
<comment type="caution">
    <text evidence="11">The sequence shown here is derived from an EMBL/GenBank/DDBJ whole genome shotgun (WGS) entry which is preliminary data.</text>
</comment>
<gene>
    <name evidence="11" type="ORF">FDP41_004254</name>
</gene>
<evidence type="ECO:0000256" key="8">
    <source>
        <dbReference type="ARBA" id="ARBA00047444"/>
    </source>
</evidence>
<dbReference type="VEuPathDB" id="AmoebaDB:NfTy_068080"/>
<dbReference type="PROSITE" id="PS51471">
    <property type="entry name" value="FE2OG_OXY"/>
    <property type="match status" value="1"/>
</dbReference>
<evidence type="ECO:0000256" key="6">
    <source>
        <dbReference type="ARBA" id="ARBA00023002"/>
    </source>
</evidence>
<dbReference type="InterPro" id="IPR005123">
    <property type="entry name" value="Oxoglu/Fe-dep_dioxygenase_dom"/>
</dbReference>
<dbReference type="InterPro" id="IPR039558">
    <property type="entry name" value="TPA1/OFD1_N"/>
</dbReference>
<dbReference type="Proteomes" id="UP000444721">
    <property type="component" value="Unassembled WGS sequence"/>
</dbReference>
<keyword evidence="5" id="KW-0223">Dioxygenase</keyword>